<name>A0A238VJ34_9RHOB</name>
<dbReference type="PIRSF" id="PIRSF036630">
    <property type="entry name" value="UCP036630"/>
    <property type="match status" value="1"/>
</dbReference>
<evidence type="ECO:0000256" key="1">
    <source>
        <dbReference type="ARBA" id="ARBA00023004"/>
    </source>
</evidence>
<protein>
    <submittedName>
        <fullName evidence="5">Predicted aconitase subunit 1</fullName>
    </submittedName>
</protein>
<evidence type="ECO:0000313" key="6">
    <source>
        <dbReference type="Proteomes" id="UP000198409"/>
    </source>
</evidence>
<organism evidence="5 6">
    <name type="scientific">Paracoccus sediminis</name>
    <dbReference type="NCBI Taxonomy" id="1214787"/>
    <lineage>
        <taxon>Bacteria</taxon>
        <taxon>Pseudomonadati</taxon>
        <taxon>Pseudomonadota</taxon>
        <taxon>Alphaproteobacteria</taxon>
        <taxon>Rhodobacterales</taxon>
        <taxon>Paracoccaceae</taxon>
        <taxon>Paracoccus</taxon>
    </lineage>
</organism>
<dbReference type="InterPro" id="IPR012047">
    <property type="entry name" value="AcnX"/>
</dbReference>
<feature type="domain" description="Phosphomevalonate dehydratase large subunit-like" evidence="4">
    <location>
        <begin position="156"/>
        <end position="548"/>
    </location>
</feature>
<reference evidence="6" key="1">
    <citation type="submission" date="2017-06" db="EMBL/GenBank/DDBJ databases">
        <authorList>
            <person name="Varghese N."/>
            <person name="Submissions S."/>
        </authorList>
    </citation>
    <scope>NUCLEOTIDE SEQUENCE [LARGE SCALE GENOMIC DNA]</scope>
    <source>
        <strain evidence="6">DSM 26170</strain>
    </source>
</reference>
<dbReference type="InterPro" id="IPR002840">
    <property type="entry name" value="PMDh-S-like_dom"/>
</dbReference>
<accession>A0A238VJ34</accession>
<dbReference type="Pfam" id="PF04412">
    <property type="entry name" value="AcnX"/>
    <property type="match status" value="1"/>
</dbReference>
<dbReference type="Proteomes" id="UP000198409">
    <property type="component" value="Unassembled WGS sequence"/>
</dbReference>
<gene>
    <name evidence="5" type="ORF">SAMN06265378_102194</name>
</gene>
<keyword evidence="2" id="KW-0456">Lyase</keyword>
<dbReference type="GO" id="GO:0016829">
    <property type="term" value="F:lyase activity"/>
    <property type="evidence" value="ECO:0007669"/>
    <property type="project" value="UniProtKB-KW"/>
</dbReference>
<dbReference type="Gene3D" id="3.50.30.10">
    <property type="entry name" value="Phosphohistidine domain"/>
    <property type="match status" value="1"/>
</dbReference>
<dbReference type="PANTHER" id="PTHR36577:SF3">
    <property type="entry name" value="DUF521 DOMAIN PROTEIN (AFU_ORTHOLOGUE AFUA_6G00490)"/>
    <property type="match status" value="1"/>
</dbReference>
<dbReference type="AlphaFoldDB" id="A0A238VJ34"/>
<sequence>MAQDDLMTPTALSVLPGTAEGPVLATTEPLSFWGGVDPATGRIIDVHHPLHGRSVTGCILMMPSTRGSCTGSGVLLDLVLSGRGPAALIFSEPEDVVTLGALIAAEMFDARLPVLRLSPEAFRALTRQDAARIRRDRIEAGPVSIPLNPPATGTLDLTAADHALLAGDAGVAAAQAMRIICAMAAQQGATRLVDVTQAHIDGCIYASPANLTFAERMACLGAKVIVPTTMNAISVDHDNWRRQGVPPSFGGPAQRLADAYVRMGCRATFTCAPYLLDSAPAQGETIAWAESNAVIYANSVLGARTAKHPDFLDLCIAMTGRAPLSGVYLDEHRLARRIIDVDLPDGVDDAFWPLIGYLAGKLSPDRIPFVRGLDAAMPGTDDLKALCAAFGTTSAAPMLHVDRITPEAGRIGAGADRCRITLEDMRLGWRLLNESSENIDLVALGSPHASLNECRLLADRLKGRKVLIPTILTTGRETVTRARAEGTLALLEEAGVQIIPDLCWCSISRPVFPVETRTLMTNSGKYAHYGPGLSGCAVRFGNLEHCVDAAVTGRAGTGLPDWLCKTTPEKDMAPRPDGMS</sequence>
<dbReference type="Pfam" id="PF01989">
    <property type="entry name" value="AcnX_swivel_put"/>
    <property type="match status" value="1"/>
</dbReference>
<feature type="domain" description="Phosphomevalonate dehydratase small subunit-like" evidence="3">
    <location>
        <begin position="30"/>
        <end position="104"/>
    </location>
</feature>
<dbReference type="EMBL" id="FZNM01000002">
    <property type="protein sequence ID" value="SNR33519.1"/>
    <property type="molecule type" value="Genomic_DNA"/>
</dbReference>
<dbReference type="InterPro" id="IPR007506">
    <property type="entry name" value="PMDh-L-like_dom"/>
</dbReference>
<evidence type="ECO:0000313" key="5">
    <source>
        <dbReference type="EMBL" id="SNR33519.1"/>
    </source>
</evidence>
<evidence type="ECO:0000259" key="4">
    <source>
        <dbReference type="Pfam" id="PF04412"/>
    </source>
</evidence>
<keyword evidence="1" id="KW-0408">Iron</keyword>
<evidence type="ECO:0000259" key="3">
    <source>
        <dbReference type="Pfam" id="PF01989"/>
    </source>
</evidence>
<evidence type="ECO:0000256" key="2">
    <source>
        <dbReference type="ARBA" id="ARBA00023239"/>
    </source>
</evidence>
<dbReference type="PANTHER" id="PTHR36577">
    <property type="entry name" value="DUF521 DOMAIN PROTEIN (AFU_ORTHOLOGUE AFUA_6G00490)"/>
    <property type="match status" value="1"/>
</dbReference>
<proteinExistence type="predicted"/>
<dbReference type="SUPFAM" id="SSF52016">
    <property type="entry name" value="LeuD/IlvD-like"/>
    <property type="match status" value="1"/>
</dbReference>
<dbReference type="CDD" id="cd01356">
    <property type="entry name" value="AcnX_swivel"/>
    <property type="match status" value="1"/>
</dbReference>
<dbReference type="CDD" id="cd01355">
    <property type="entry name" value="AcnX"/>
    <property type="match status" value="1"/>
</dbReference>